<reference evidence="2" key="1">
    <citation type="journal article" date="2023" name="Mol. Biol. Evol.">
        <title>Third-Generation Sequencing Reveals the Adaptive Role of the Epigenome in Three Deep-Sea Polychaetes.</title>
        <authorList>
            <person name="Perez M."/>
            <person name="Aroh O."/>
            <person name="Sun Y."/>
            <person name="Lan Y."/>
            <person name="Juniper S.K."/>
            <person name="Young C.R."/>
            <person name="Angers B."/>
            <person name="Qian P.Y."/>
        </authorList>
    </citation>
    <scope>NUCLEOTIDE SEQUENCE</scope>
    <source>
        <strain evidence="2">P08H-3</strain>
    </source>
</reference>
<protein>
    <submittedName>
        <fullName evidence="2">Uncharacterized protein</fullName>
    </submittedName>
</protein>
<feature type="region of interest" description="Disordered" evidence="1">
    <location>
        <begin position="168"/>
        <end position="199"/>
    </location>
</feature>
<dbReference type="EMBL" id="JAODUP010000425">
    <property type="protein sequence ID" value="KAK2150070.1"/>
    <property type="molecule type" value="Genomic_DNA"/>
</dbReference>
<keyword evidence="3" id="KW-1185">Reference proteome</keyword>
<dbReference type="Proteomes" id="UP001208570">
    <property type="component" value="Unassembled WGS sequence"/>
</dbReference>
<dbReference type="AlphaFoldDB" id="A0AAD9MYE9"/>
<accession>A0AAD9MYE9</accession>
<evidence type="ECO:0000313" key="2">
    <source>
        <dbReference type="EMBL" id="KAK2150070.1"/>
    </source>
</evidence>
<comment type="caution">
    <text evidence="2">The sequence shown here is derived from an EMBL/GenBank/DDBJ whole genome shotgun (WGS) entry which is preliminary data.</text>
</comment>
<feature type="region of interest" description="Disordered" evidence="1">
    <location>
        <begin position="1"/>
        <end position="132"/>
    </location>
</feature>
<evidence type="ECO:0000256" key="1">
    <source>
        <dbReference type="SAM" id="MobiDB-lite"/>
    </source>
</evidence>
<feature type="compositionally biased region" description="Pro residues" evidence="1">
    <location>
        <begin position="349"/>
        <end position="359"/>
    </location>
</feature>
<name>A0AAD9MYE9_9ANNE</name>
<feature type="compositionally biased region" description="Polar residues" evidence="1">
    <location>
        <begin position="263"/>
        <end position="286"/>
    </location>
</feature>
<sequence>MFKRKKKWILQESSRSSQVRLAAIRPRHNSLISLETENTGTVGTYQKNEPDEIQSHDNKSGLKDTAADSSLNQNIPPPPPPAESTRSGFGKTTAKSPLRPRSGPPPPPPPSRRPNSAPPIPQNSYHRVNPELKDSVVVLEDLDIVSNEDIIRESKNKSDEEKLQAVDITFSEPVVPPQPPKRRPYIDDEHDPKSSVNITTSLRQFLKQVKSDKDYPISGEGDPVHDRSHFTSKAIRMESDQDVHHTDPEHHRYTRVHSHDNNKPSSFSHDTNLEPTLSTHQKIVKQNSDKVTKQQHLLSLQSNDTNCKMKGTKRKVPPPRPNYTPKPIKSTSPTSSPTSPTSPSSSQLPPRPPRPVPPPRAKRSNSTSSTSSNEILPGQVNYQKPGHRKIKLHLVREPIDGLGFHWGRQTITNSIHVTHIEEGSSAFK</sequence>
<feature type="compositionally biased region" description="Low complexity" evidence="1">
    <location>
        <begin position="325"/>
        <end position="348"/>
    </location>
</feature>
<feature type="compositionally biased region" description="Basic and acidic residues" evidence="1">
    <location>
        <begin position="48"/>
        <end position="66"/>
    </location>
</feature>
<feature type="compositionally biased region" description="Basic and acidic residues" evidence="1">
    <location>
        <begin position="237"/>
        <end position="262"/>
    </location>
</feature>
<proteinExistence type="predicted"/>
<feature type="compositionally biased region" description="Pro residues" evidence="1">
    <location>
        <begin position="102"/>
        <end position="121"/>
    </location>
</feature>
<feature type="compositionally biased region" description="Basic and acidic residues" evidence="1">
    <location>
        <begin position="184"/>
        <end position="193"/>
    </location>
</feature>
<organism evidence="2 3">
    <name type="scientific">Paralvinella palmiformis</name>
    <dbReference type="NCBI Taxonomy" id="53620"/>
    <lineage>
        <taxon>Eukaryota</taxon>
        <taxon>Metazoa</taxon>
        <taxon>Spiralia</taxon>
        <taxon>Lophotrochozoa</taxon>
        <taxon>Annelida</taxon>
        <taxon>Polychaeta</taxon>
        <taxon>Sedentaria</taxon>
        <taxon>Canalipalpata</taxon>
        <taxon>Terebellida</taxon>
        <taxon>Terebelliformia</taxon>
        <taxon>Alvinellidae</taxon>
        <taxon>Paralvinella</taxon>
    </lineage>
</organism>
<gene>
    <name evidence="2" type="ORF">LSH36_425g02053</name>
</gene>
<feature type="compositionally biased region" description="Low complexity" evidence="1">
    <location>
        <begin position="364"/>
        <end position="373"/>
    </location>
</feature>
<feature type="region of interest" description="Disordered" evidence="1">
    <location>
        <begin position="237"/>
        <end position="384"/>
    </location>
</feature>
<feature type="compositionally biased region" description="Polar residues" evidence="1">
    <location>
        <begin position="294"/>
        <end position="306"/>
    </location>
</feature>
<feature type="compositionally biased region" description="Polar residues" evidence="1">
    <location>
        <begin position="30"/>
        <end position="47"/>
    </location>
</feature>
<evidence type="ECO:0000313" key="3">
    <source>
        <dbReference type="Proteomes" id="UP001208570"/>
    </source>
</evidence>